<dbReference type="PANTHER" id="PTHR24198">
    <property type="entry name" value="ANKYRIN REPEAT AND PROTEIN KINASE DOMAIN-CONTAINING PROTEIN"/>
    <property type="match status" value="1"/>
</dbReference>
<keyword evidence="1" id="KW-0677">Repeat</keyword>
<dbReference type="AlphaFoldDB" id="A0A166MEP3"/>
<proteinExistence type="predicted"/>
<dbReference type="Gene3D" id="1.25.40.20">
    <property type="entry name" value="Ankyrin repeat-containing domain"/>
    <property type="match status" value="1"/>
</dbReference>
<evidence type="ECO:0000256" key="1">
    <source>
        <dbReference type="ARBA" id="ARBA00022737"/>
    </source>
</evidence>
<dbReference type="SUPFAM" id="SSF48403">
    <property type="entry name" value="Ankyrin repeat"/>
    <property type="match status" value="1"/>
</dbReference>
<dbReference type="InterPro" id="IPR002110">
    <property type="entry name" value="Ankyrin_rpt"/>
</dbReference>
<feature type="region of interest" description="Disordered" evidence="4">
    <location>
        <begin position="40"/>
        <end position="59"/>
    </location>
</feature>
<dbReference type="SMART" id="SM00248">
    <property type="entry name" value="ANK"/>
    <property type="match status" value="3"/>
</dbReference>
<organism evidence="5 6">
    <name type="scientific">Colletotrichum tofieldiae</name>
    <dbReference type="NCBI Taxonomy" id="708197"/>
    <lineage>
        <taxon>Eukaryota</taxon>
        <taxon>Fungi</taxon>
        <taxon>Dikarya</taxon>
        <taxon>Ascomycota</taxon>
        <taxon>Pezizomycotina</taxon>
        <taxon>Sordariomycetes</taxon>
        <taxon>Hypocreomycetidae</taxon>
        <taxon>Glomerellales</taxon>
        <taxon>Glomerellaceae</taxon>
        <taxon>Colletotrichum</taxon>
        <taxon>Colletotrichum spaethianum species complex</taxon>
    </lineage>
</organism>
<dbReference type="PANTHER" id="PTHR24198:SF165">
    <property type="entry name" value="ANKYRIN REPEAT-CONTAINING PROTEIN-RELATED"/>
    <property type="match status" value="1"/>
</dbReference>
<evidence type="ECO:0000256" key="3">
    <source>
        <dbReference type="PROSITE-ProRule" id="PRU00023"/>
    </source>
</evidence>
<protein>
    <submittedName>
        <fullName evidence="5">Ankyrin unc44</fullName>
    </submittedName>
</protein>
<gene>
    <name evidence="5" type="ORF">CT0861_12057</name>
</gene>
<dbReference type="PROSITE" id="PS50297">
    <property type="entry name" value="ANK_REP_REGION"/>
    <property type="match status" value="1"/>
</dbReference>
<dbReference type="Pfam" id="PF00023">
    <property type="entry name" value="Ank"/>
    <property type="match status" value="1"/>
</dbReference>
<dbReference type="EMBL" id="LFIV01000269">
    <property type="protein sequence ID" value="KZL64585.1"/>
    <property type="molecule type" value="Genomic_DNA"/>
</dbReference>
<name>A0A166MEP3_9PEZI</name>
<accession>A0A166MEP3</accession>
<dbReference type="Proteomes" id="UP000076552">
    <property type="component" value="Unassembled WGS sequence"/>
</dbReference>
<evidence type="ECO:0000256" key="2">
    <source>
        <dbReference type="ARBA" id="ARBA00023043"/>
    </source>
</evidence>
<dbReference type="InterPro" id="IPR036770">
    <property type="entry name" value="Ankyrin_rpt-contain_sf"/>
</dbReference>
<evidence type="ECO:0000313" key="5">
    <source>
        <dbReference type="EMBL" id="KZL64585.1"/>
    </source>
</evidence>
<evidence type="ECO:0000256" key="4">
    <source>
        <dbReference type="SAM" id="MobiDB-lite"/>
    </source>
</evidence>
<comment type="caution">
    <text evidence="5">The sequence shown here is derived from an EMBL/GenBank/DDBJ whole genome shotgun (WGS) entry which is preliminary data.</text>
</comment>
<reference evidence="5 6" key="1">
    <citation type="submission" date="2015-06" db="EMBL/GenBank/DDBJ databases">
        <title>Survival trade-offs in plant roots during colonization by closely related pathogenic and mutualistic fungi.</title>
        <authorList>
            <person name="Hacquard S."/>
            <person name="Kracher B."/>
            <person name="Hiruma K."/>
            <person name="Weinman A."/>
            <person name="Muench P."/>
            <person name="Garrido Oter R."/>
            <person name="Ver Loren van Themaat E."/>
            <person name="Dallerey J.-F."/>
            <person name="Damm U."/>
            <person name="Henrissat B."/>
            <person name="Lespinet O."/>
            <person name="Thon M."/>
            <person name="Kemen E."/>
            <person name="McHardy A.C."/>
            <person name="Schulze-Lefert P."/>
            <person name="O'Connell R.J."/>
        </authorList>
    </citation>
    <scope>NUCLEOTIDE SEQUENCE [LARGE SCALE GENOMIC DNA]</scope>
    <source>
        <strain evidence="5 6">0861</strain>
    </source>
</reference>
<dbReference type="STRING" id="708197.A0A166MEP3"/>
<dbReference type="PROSITE" id="PS50088">
    <property type="entry name" value="ANK_REPEAT"/>
    <property type="match status" value="1"/>
</dbReference>
<keyword evidence="6" id="KW-1185">Reference proteome</keyword>
<feature type="repeat" description="ANK" evidence="3">
    <location>
        <begin position="261"/>
        <end position="286"/>
    </location>
</feature>
<sequence>MASPAHRSPHNQDNAARLCNLPPEISQAIAAALVRPRLPSLRSKSTRGPGVDSHVHPHTLPSSGLRDVAALASTSRKWYLIANPLLHTASLALDHFASQTLPSQQAILADWRQELTQVVTAADLFRDPWSSVRADNQPVCDCEPLLFWAASSGRLDLLQRLLSYGPEWLHEFWEPQDSSRPDGDGNGDDAGAPSEPCFATFLHAAARAGQDDVIEWILAQAYSTSCWGPLPAVDIDAEAQLVCLCPSPHLDVGDWDESLGVGASPLHLALTHGHHSTAKVLMRHGAVWDRSFSFSAGVTGLHIMTANGATDLACLAPNSGGGDADEVEGEGDAIQHQDARAARLVSSLLGLGAILETQNRQEAARRLESERQRLGGSHRQALWAYDGIDPHWTYRLAYWEQDMEQFEFLQMEPAAFSAARGNQSTTRALQAAVDRQRRDGMSG</sequence>
<evidence type="ECO:0000313" key="6">
    <source>
        <dbReference type="Proteomes" id="UP000076552"/>
    </source>
</evidence>
<keyword evidence="2 3" id="KW-0040">ANK repeat</keyword>